<reference evidence="3 4" key="1">
    <citation type="submission" date="2016-08" db="EMBL/GenBank/DDBJ databases">
        <authorList>
            <person name="Seilhamer J.J."/>
        </authorList>
    </citation>
    <scope>NUCLEOTIDE SEQUENCE [LARGE SCALE GENOMIC DNA]</scope>
    <source>
        <strain evidence="3 4">PH27A</strain>
    </source>
</reference>
<keyword evidence="4" id="KW-1185">Reference proteome</keyword>
<dbReference type="OrthoDB" id="9788100at2"/>
<gene>
    <name evidence="3" type="ORF">BFW38_09255</name>
</gene>
<evidence type="ECO:0000313" key="4">
    <source>
        <dbReference type="Proteomes" id="UP000094291"/>
    </source>
</evidence>
<dbReference type="Proteomes" id="UP000094291">
    <property type="component" value="Unassembled WGS sequence"/>
</dbReference>
<dbReference type="CDD" id="cd17906">
    <property type="entry name" value="CheX"/>
    <property type="match status" value="1"/>
</dbReference>
<dbReference type="InterPro" id="IPR038756">
    <property type="entry name" value="CheX-like"/>
</dbReference>
<dbReference type="PANTHER" id="PTHR39452">
    <property type="entry name" value="CHEY-P PHOSPHATASE CHEX"/>
    <property type="match status" value="1"/>
</dbReference>
<dbReference type="InterPro" id="IPR028976">
    <property type="entry name" value="CheC-like_sf"/>
</dbReference>
<dbReference type="Gene3D" id="3.40.1550.10">
    <property type="entry name" value="CheC-like"/>
    <property type="match status" value="1"/>
</dbReference>
<accession>A0A1E2V9N7</accession>
<dbReference type="RefSeq" id="WP_068998143.1">
    <property type="nucleotide sequence ID" value="NZ_MDTQ01000001.1"/>
</dbReference>
<evidence type="ECO:0000256" key="1">
    <source>
        <dbReference type="ARBA" id="ARBA00022500"/>
    </source>
</evidence>
<dbReference type="EMBL" id="MDTQ01000001">
    <property type="protein sequence ID" value="ODC03701.1"/>
    <property type="molecule type" value="Genomic_DNA"/>
</dbReference>
<dbReference type="PANTHER" id="PTHR39452:SF1">
    <property type="entry name" value="CHEY-P PHOSPHATASE CHEX"/>
    <property type="match status" value="1"/>
</dbReference>
<dbReference type="SUPFAM" id="SSF103039">
    <property type="entry name" value="CheC-like"/>
    <property type="match status" value="1"/>
</dbReference>
<dbReference type="AlphaFoldDB" id="A0A1E2V9N7"/>
<protein>
    <recommendedName>
        <fullName evidence="2">Chemotaxis phosphatase CheX-like domain-containing protein</fullName>
    </recommendedName>
</protein>
<dbReference type="InterPro" id="IPR028051">
    <property type="entry name" value="CheX-like_dom"/>
</dbReference>
<sequence length="175" mass="19260">MRADFVNPFLHAVLNVLRTMANMQPQLGRAALKQDDVARGVVTGFIDLMGEQTAGSLAISFSKPVALDLVSRMLGERLTEIDDTVEDLIGEITNMVTGGAKRLLAERGYNFYLSQPVILSGNNGYRIQHSNRGPTILLPFQAEAGQFFVEICFREDTPQKLPDDVAPVEEPKDPV</sequence>
<feature type="domain" description="Chemotaxis phosphatase CheX-like" evidence="2">
    <location>
        <begin position="42"/>
        <end position="140"/>
    </location>
</feature>
<dbReference type="GO" id="GO:0006935">
    <property type="term" value="P:chemotaxis"/>
    <property type="evidence" value="ECO:0007669"/>
    <property type="project" value="UniProtKB-KW"/>
</dbReference>
<dbReference type="STRING" id="197479.BFW38_09255"/>
<proteinExistence type="predicted"/>
<keyword evidence="1" id="KW-0145">Chemotaxis</keyword>
<evidence type="ECO:0000259" key="2">
    <source>
        <dbReference type="Pfam" id="PF13690"/>
    </source>
</evidence>
<comment type="caution">
    <text evidence="3">The sequence shown here is derived from an EMBL/GenBank/DDBJ whole genome shotgun (WGS) entry which is preliminary data.</text>
</comment>
<name>A0A1E2V9N7_9GAMM</name>
<evidence type="ECO:0000313" key="3">
    <source>
        <dbReference type="EMBL" id="ODC03701.1"/>
    </source>
</evidence>
<dbReference type="Pfam" id="PF13690">
    <property type="entry name" value="CheX"/>
    <property type="match status" value="1"/>
</dbReference>
<organism evidence="3 4">
    <name type="scientific">Terasakiispira papahanaumokuakeensis</name>
    <dbReference type="NCBI Taxonomy" id="197479"/>
    <lineage>
        <taxon>Bacteria</taxon>
        <taxon>Pseudomonadati</taxon>
        <taxon>Pseudomonadota</taxon>
        <taxon>Gammaproteobacteria</taxon>
        <taxon>Oceanospirillales</taxon>
        <taxon>Terasakiispira</taxon>
    </lineage>
</organism>